<protein>
    <submittedName>
        <fullName evidence="5">LacI family DNA-binding transcriptional regulator</fullName>
    </submittedName>
</protein>
<dbReference type="SUPFAM" id="SSF53822">
    <property type="entry name" value="Periplasmic binding protein-like I"/>
    <property type="match status" value="1"/>
</dbReference>
<dbReference type="Proteomes" id="UP000561438">
    <property type="component" value="Unassembled WGS sequence"/>
</dbReference>
<evidence type="ECO:0000313" key="6">
    <source>
        <dbReference type="Proteomes" id="UP000561438"/>
    </source>
</evidence>
<dbReference type="CDD" id="cd01392">
    <property type="entry name" value="HTH_LacI"/>
    <property type="match status" value="1"/>
</dbReference>
<dbReference type="RefSeq" id="WP_176265746.1">
    <property type="nucleotide sequence ID" value="NZ_JABWGV010000001.1"/>
</dbReference>
<dbReference type="GO" id="GO:0003700">
    <property type="term" value="F:DNA-binding transcription factor activity"/>
    <property type="evidence" value="ECO:0007669"/>
    <property type="project" value="TreeGrafter"/>
</dbReference>
<name>A0A850H8I0_9SPHN</name>
<dbReference type="Pfam" id="PF00356">
    <property type="entry name" value="LacI"/>
    <property type="match status" value="1"/>
</dbReference>
<keyword evidence="2 5" id="KW-0238">DNA-binding</keyword>
<dbReference type="GO" id="GO:0000976">
    <property type="term" value="F:transcription cis-regulatory region binding"/>
    <property type="evidence" value="ECO:0007669"/>
    <property type="project" value="TreeGrafter"/>
</dbReference>
<accession>A0A850H8I0</accession>
<dbReference type="Gene3D" id="3.40.50.2300">
    <property type="match status" value="2"/>
</dbReference>
<dbReference type="InterPro" id="IPR028082">
    <property type="entry name" value="Peripla_BP_I"/>
</dbReference>
<evidence type="ECO:0000313" key="5">
    <source>
        <dbReference type="EMBL" id="NVD43399.1"/>
    </source>
</evidence>
<dbReference type="InterPro" id="IPR046335">
    <property type="entry name" value="LacI/GalR-like_sensor"/>
</dbReference>
<dbReference type="AlphaFoldDB" id="A0A850H8I0"/>
<dbReference type="SUPFAM" id="SSF47413">
    <property type="entry name" value="lambda repressor-like DNA-binding domains"/>
    <property type="match status" value="1"/>
</dbReference>
<dbReference type="PANTHER" id="PTHR30146:SF120">
    <property type="entry name" value="ALANINE RACEMASE"/>
    <property type="match status" value="1"/>
</dbReference>
<evidence type="ECO:0000256" key="2">
    <source>
        <dbReference type="ARBA" id="ARBA00023125"/>
    </source>
</evidence>
<organism evidence="5 6">
    <name type="scientific">Qipengyuania atrilutea</name>
    <dbReference type="NCBI Taxonomy" id="2744473"/>
    <lineage>
        <taxon>Bacteria</taxon>
        <taxon>Pseudomonadati</taxon>
        <taxon>Pseudomonadota</taxon>
        <taxon>Alphaproteobacteria</taxon>
        <taxon>Sphingomonadales</taxon>
        <taxon>Erythrobacteraceae</taxon>
        <taxon>Qipengyuania</taxon>
    </lineage>
</organism>
<dbReference type="PROSITE" id="PS50932">
    <property type="entry name" value="HTH_LACI_2"/>
    <property type="match status" value="1"/>
</dbReference>
<dbReference type="InterPro" id="IPR000843">
    <property type="entry name" value="HTH_LacI"/>
</dbReference>
<dbReference type="PANTHER" id="PTHR30146">
    <property type="entry name" value="LACI-RELATED TRANSCRIPTIONAL REPRESSOR"/>
    <property type="match status" value="1"/>
</dbReference>
<dbReference type="Pfam" id="PF13377">
    <property type="entry name" value="Peripla_BP_3"/>
    <property type="match status" value="1"/>
</dbReference>
<evidence type="ECO:0000259" key="4">
    <source>
        <dbReference type="PROSITE" id="PS50932"/>
    </source>
</evidence>
<keyword evidence="3" id="KW-0804">Transcription</keyword>
<gene>
    <name evidence="5" type="ORF">HUV48_00010</name>
</gene>
<reference evidence="5 6" key="1">
    <citation type="submission" date="2020-06" db="EMBL/GenBank/DDBJ databases">
        <title>Altererythrobacter sp. HHU K3-1.</title>
        <authorList>
            <person name="Zhang D."/>
            <person name="Xue H."/>
        </authorList>
    </citation>
    <scope>NUCLEOTIDE SEQUENCE [LARGE SCALE GENOMIC DNA]</scope>
    <source>
        <strain evidence="5 6">HHU K3-1</strain>
    </source>
</reference>
<sequence>MEEHTAPEYVPTRRVTSFDVADHAGVSQSTVSRALSGSAVITEATRQRVLDAARELGYFVDERAARLRRGHSGTLAVVVIQRPRDTAGTINPFYYTLLGSVCEAASARGFETLVSFQREPEQFFSHYVERGQAEGMLVMGSSSNREAWEFFCENDRGDGRAAYWGSPFDQLGWVRSDNQLGGTLAAERLLERGCKRLAFLGSETSHQAQFAERCAGFRTKANEAGVDISVIEIDERMNREDQGAHAIARFLSENGEDALPDGIFAACDSLALGALDLLAERGIPVPERTAFVGFDGVSAGLHSHPPLTTIAPDFASAGRALIDTVLSHDDPARTRRVPVELIARSSG</sequence>
<evidence type="ECO:0000256" key="1">
    <source>
        <dbReference type="ARBA" id="ARBA00023015"/>
    </source>
</evidence>
<feature type="domain" description="HTH lacI-type" evidence="4">
    <location>
        <begin position="15"/>
        <end position="69"/>
    </location>
</feature>
<dbReference type="EMBL" id="JABWGV010000001">
    <property type="protein sequence ID" value="NVD43399.1"/>
    <property type="molecule type" value="Genomic_DNA"/>
</dbReference>
<comment type="caution">
    <text evidence="5">The sequence shown here is derived from an EMBL/GenBank/DDBJ whole genome shotgun (WGS) entry which is preliminary data.</text>
</comment>
<evidence type="ECO:0000256" key="3">
    <source>
        <dbReference type="ARBA" id="ARBA00023163"/>
    </source>
</evidence>
<keyword evidence="1" id="KW-0805">Transcription regulation</keyword>
<dbReference type="SMART" id="SM00354">
    <property type="entry name" value="HTH_LACI"/>
    <property type="match status" value="1"/>
</dbReference>
<keyword evidence="6" id="KW-1185">Reference proteome</keyword>
<dbReference type="InterPro" id="IPR010982">
    <property type="entry name" value="Lambda_DNA-bd_dom_sf"/>
</dbReference>
<proteinExistence type="predicted"/>
<dbReference type="Gene3D" id="1.10.260.40">
    <property type="entry name" value="lambda repressor-like DNA-binding domains"/>
    <property type="match status" value="1"/>
</dbReference>